<dbReference type="Proteomes" id="UP000266723">
    <property type="component" value="Unassembled WGS sequence"/>
</dbReference>
<proteinExistence type="predicted"/>
<evidence type="ECO:0000313" key="2">
    <source>
        <dbReference type="Proteomes" id="UP000266723"/>
    </source>
</evidence>
<gene>
    <name evidence="1" type="ORF">DY000_02046526</name>
</gene>
<evidence type="ECO:0000313" key="1">
    <source>
        <dbReference type="EMBL" id="KAF3605207.1"/>
    </source>
</evidence>
<dbReference type="EMBL" id="QGKV02000297">
    <property type="protein sequence ID" value="KAF3605207.1"/>
    <property type="molecule type" value="Genomic_DNA"/>
</dbReference>
<name>A0ABQ7EPB4_BRACR</name>
<keyword evidence="2" id="KW-1185">Reference proteome</keyword>
<reference evidence="1 2" key="1">
    <citation type="journal article" date="2020" name="BMC Genomics">
        <title>Intraspecific diversification of the crop wild relative Brassica cretica Lam. using demographic model selection.</title>
        <authorList>
            <person name="Kioukis A."/>
            <person name="Michalopoulou V.A."/>
            <person name="Briers L."/>
            <person name="Pirintsos S."/>
            <person name="Studholme D.J."/>
            <person name="Pavlidis P."/>
            <person name="Sarris P.F."/>
        </authorList>
    </citation>
    <scope>NUCLEOTIDE SEQUENCE [LARGE SCALE GENOMIC DNA]</scope>
    <source>
        <strain evidence="2">cv. PFS-1207/04</strain>
    </source>
</reference>
<comment type="caution">
    <text evidence="1">The sequence shown here is derived from an EMBL/GenBank/DDBJ whole genome shotgun (WGS) entry which is preliminary data.</text>
</comment>
<organism evidence="1 2">
    <name type="scientific">Brassica cretica</name>
    <name type="common">Mustard</name>
    <dbReference type="NCBI Taxonomy" id="69181"/>
    <lineage>
        <taxon>Eukaryota</taxon>
        <taxon>Viridiplantae</taxon>
        <taxon>Streptophyta</taxon>
        <taxon>Embryophyta</taxon>
        <taxon>Tracheophyta</taxon>
        <taxon>Spermatophyta</taxon>
        <taxon>Magnoliopsida</taxon>
        <taxon>eudicotyledons</taxon>
        <taxon>Gunneridae</taxon>
        <taxon>Pentapetalae</taxon>
        <taxon>rosids</taxon>
        <taxon>malvids</taxon>
        <taxon>Brassicales</taxon>
        <taxon>Brassicaceae</taxon>
        <taxon>Brassiceae</taxon>
        <taxon>Brassica</taxon>
    </lineage>
</organism>
<sequence length="226" mass="25787">MRSRRRNQPAFLAVESSFMSLSSKPPSLSRSPRRLFVSLDRVDTSAFLSRSPRRLLVSLDLVDASASLWLSSKALLDGSPRRNQIQSSDSFWFASTFVSLDGRIQRHEASSKKVTEQLHYSFMSTRIGCGSKTVFILYVFHKEIAEFIFSVFHKEIAEFNVEEGRGKNPVELSDFKTVWSIKKQDLDMKERLSKIKLLDSLIGKQGPLADYEEALKKKLVDELMSN</sequence>
<accession>A0ABQ7EPB4</accession>
<protein>
    <submittedName>
        <fullName evidence="1">Uncharacterized protein</fullName>
    </submittedName>
</protein>